<organism evidence="6 7">
    <name type="scientific">Ralstonia solanacearum (strain Po82)</name>
    <dbReference type="NCBI Taxonomy" id="1031711"/>
    <lineage>
        <taxon>Bacteria</taxon>
        <taxon>Pseudomonadati</taxon>
        <taxon>Pseudomonadota</taxon>
        <taxon>Betaproteobacteria</taxon>
        <taxon>Burkholderiales</taxon>
        <taxon>Burkholderiaceae</taxon>
        <taxon>Ralstonia</taxon>
        <taxon>Ralstonia solanacearum species complex</taxon>
    </lineage>
</organism>
<evidence type="ECO:0000313" key="6">
    <source>
        <dbReference type="EMBL" id="AEG68530.1"/>
    </source>
</evidence>
<dbReference type="KEGG" id="rsn:RSPO_c01229"/>
<sequence length="653" mass="70555">MARATALERLRCARALSGGGAAVPAAAPGAAAVAALGRRVVRRGSAGGAGRLPVGGARLGRGPHGQCLPEPDPLRRYRAGPGRAVRAVDQLVAQGPARRAAAEDRRPAGRPRRFAADRVPGRVGGPAVHPDAGGDRARPRQAGAVAGAGARRGRARRGGAVYRVRHDPRADPHGVGRSGPVWAGAEGHLRRDPPADLPGGTDADPAAPDLRPGPRRFCRQPAGAGRRRPDDRHRCATGPRRGPQPAARLYGQLRLGGRPGDRRDPSGAGPAVLALPESTRRADATGCADGCGLRAGVFRLRPDGRDLHPEDDGIVLRRRHRLPGGHRLAHRPRGRGRHLFPYRALSAMFSILIPSWNNLPYLQLCIESIRRHSAFEHEIIVHVNEGTDGTLEWVRAQGLRHTWSQGNVGVCLALNDAARLATRDWILFMNDDMYCTPGWDRAFESALRQIGDPFAYLAARLIEPVDTGNVQVSVADFGTGPDNFNEAGLLSFVAAQPPSPDRDGVALQPMLLSRRLWHLVGGYSIEFGPGMSSDDDFLMKLWLVGCRIFRVVGASTIYHFGCSTTRRVRRNRGGREFLLKWGITQHEFAHGYVRATARAGADALPTVPYPGLVGRLKRLLYALRQYPTCDLRGWEPDLPAQLVVNPSGEQTGR</sequence>
<comment type="similarity">
    <text evidence="1">Belongs to the glycosyltransferase 2 family.</text>
</comment>
<dbReference type="InterPro" id="IPR029044">
    <property type="entry name" value="Nucleotide-diphossugar_trans"/>
</dbReference>
<dbReference type="AlphaFoldDB" id="F6FZG2"/>
<dbReference type="Proteomes" id="UP000007953">
    <property type="component" value="Chromosome"/>
</dbReference>
<dbReference type="PANTHER" id="PTHR43179:SF12">
    <property type="entry name" value="GALACTOFURANOSYLTRANSFERASE GLFT2"/>
    <property type="match status" value="1"/>
</dbReference>
<gene>
    <name evidence="6" type="ordered locus">RSPO_c01229</name>
</gene>
<dbReference type="InterPro" id="IPR001173">
    <property type="entry name" value="Glyco_trans_2-like"/>
</dbReference>
<evidence type="ECO:0000259" key="5">
    <source>
        <dbReference type="Pfam" id="PF00535"/>
    </source>
</evidence>
<dbReference type="EMBL" id="CP002819">
    <property type="protein sequence ID" value="AEG68530.1"/>
    <property type="molecule type" value="Genomic_DNA"/>
</dbReference>
<keyword evidence="2" id="KW-0328">Glycosyltransferase</keyword>
<dbReference type="PANTHER" id="PTHR43179">
    <property type="entry name" value="RHAMNOSYLTRANSFERASE WBBL"/>
    <property type="match status" value="1"/>
</dbReference>
<evidence type="ECO:0000256" key="2">
    <source>
        <dbReference type="ARBA" id="ARBA00022676"/>
    </source>
</evidence>
<keyword evidence="3 6" id="KW-0808">Transferase</keyword>
<feature type="region of interest" description="Disordered" evidence="4">
    <location>
        <begin position="52"/>
        <end position="72"/>
    </location>
</feature>
<evidence type="ECO:0000256" key="1">
    <source>
        <dbReference type="ARBA" id="ARBA00006739"/>
    </source>
</evidence>
<feature type="compositionally biased region" description="Low complexity" evidence="4">
    <location>
        <begin position="140"/>
        <end position="149"/>
    </location>
</feature>
<feature type="domain" description="Glycosyltransferase 2-like" evidence="5">
    <location>
        <begin position="350"/>
        <end position="451"/>
    </location>
</feature>
<evidence type="ECO:0000313" key="7">
    <source>
        <dbReference type="Proteomes" id="UP000007953"/>
    </source>
</evidence>
<dbReference type="eggNOG" id="COG1216">
    <property type="taxonomic scope" value="Bacteria"/>
</dbReference>
<accession>F6FZG2</accession>
<dbReference type="Pfam" id="PF00535">
    <property type="entry name" value="Glycos_transf_2"/>
    <property type="match status" value="1"/>
</dbReference>
<evidence type="ECO:0000256" key="3">
    <source>
        <dbReference type="ARBA" id="ARBA00022679"/>
    </source>
</evidence>
<proteinExistence type="inferred from homology"/>
<feature type="region of interest" description="Disordered" evidence="4">
    <location>
        <begin position="95"/>
        <end position="249"/>
    </location>
</feature>
<dbReference type="GO" id="GO:0016757">
    <property type="term" value="F:glycosyltransferase activity"/>
    <property type="evidence" value="ECO:0007669"/>
    <property type="project" value="UniProtKB-KW"/>
</dbReference>
<evidence type="ECO:0000256" key="4">
    <source>
        <dbReference type="SAM" id="MobiDB-lite"/>
    </source>
</evidence>
<reference evidence="6 7" key="1">
    <citation type="journal article" date="2011" name="J. Bacteriol.">
        <title>Complete genome sequence of the plant pathogen Ralstonia solanacearum strain Po82.</title>
        <authorList>
            <person name="Xu J."/>
            <person name="Zheng H.J."/>
            <person name="Liu L."/>
            <person name="Pan Z.C."/>
            <person name="Prior P."/>
            <person name="Tang B."/>
            <person name="Xu J.S."/>
            <person name="Zhang H."/>
            <person name="Tian Q."/>
            <person name="Zhang L.Q."/>
            <person name="Feng J."/>
        </authorList>
    </citation>
    <scope>NUCLEOTIDE SEQUENCE [LARGE SCALE GENOMIC DNA]</scope>
    <source>
        <strain evidence="6 7">Po82</strain>
    </source>
</reference>
<dbReference type="PATRIC" id="fig|1031711.3.peg.1206"/>
<feature type="compositionally biased region" description="Basic and acidic residues" evidence="4">
    <location>
        <begin position="164"/>
        <end position="174"/>
    </location>
</feature>
<dbReference type="Gene3D" id="3.90.550.10">
    <property type="entry name" value="Spore Coat Polysaccharide Biosynthesis Protein SpsA, Chain A"/>
    <property type="match status" value="1"/>
</dbReference>
<protein>
    <submittedName>
        <fullName evidence="6">Putative glycosyl transferase, family 2</fullName>
    </submittedName>
</protein>
<dbReference type="HOGENOM" id="CLU_419701_0_0_4"/>
<name>F6FZG2_RALS8</name>
<dbReference type="SUPFAM" id="SSF53448">
    <property type="entry name" value="Nucleotide-diphospho-sugar transferases"/>
    <property type="match status" value="1"/>
</dbReference>